<dbReference type="InterPro" id="IPR058525">
    <property type="entry name" value="DUF8212"/>
</dbReference>
<evidence type="ECO:0000313" key="4">
    <source>
        <dbReference type="Proteomes" id="UP001174936"/>
    </source>
</evidence>
<accession>A0AA40CS70</accession>
<dbReference type="PANTHER" id="PTHR10622:SF10">
    <property type="entry name" value="HET DOMAIN-CONTAINING PROTEIN"/>
    <property type="match status" value="1"/>
</dbReference>
<feature type="domain" description="Heterokaryon incompatibility" evidence="1">
    <location>
        <begin position="22"/>
        <end position="106"/>
    </location>
</feature>
<dbReference type="PANTHER" id="PTHR10622">
    <property type="entry name" value="HET DOMAIN-CONTAINING PROTEIN"/>
    <property type="match status" value="1"/>
</dbReference>
<dbReference type="Pfam" id="PF26640">
    <property type="entry name" value="DUF8212"/>
    <property type="match status" value="1"/>
</dbReference>
<dbReference type="EMBL" id="JAULSV010000003">
    <property type="protein sequence ID" value="KAK0648712.1"/>
    <property type="molecule type" value="Genomic_DNA"/>
</dbReference>
<sequence>MRLLNTTTIRLEEFNEAICPPYAILSHTWGDEEVSFQEMQLEKHPIWKAGYPKIIETCREALEHHLHYAWIDTCCIDKSSSAELSEAINSMFQWYAKASICFAFLSDIPVGVDPFETMNSRWYTRGWTLQELIAPRIILFYNSDWEMIGSRDDLRYKISASTGIDAHFLRDHIPDIHLELSSASIAQRMSWAAGRQTTRTEDMAYCLLGIFGINMPLLYGEGERAFIRLQEEIIRHTNDHSIFAWDLNSPLRQSGGHTGVDLKGAGVFATTPSAFAGSSAVVSIETGEVSTPFFLTNSGIQIDLRVFKEGNSMQCFWSEIGQRIEVSDAGTMEPDCRKANLPRHYFSSP</sequence>
<protein>
    <submittedName>
        <fullName evidence="3">Heterokaryon incompatibility protein-domain-containing protein</fullName>
    </submittedName>
</protein>
<evidence type="ECO:0000259" key="1">
    <source>
        <dbReference type="Pfam" id="PF06985"/>
    </source>
</evidence>
<evidence type="ECO:0000313" key="3">
    <source>
        <dbReference type="EMBL" id="KAK0648712.1"/>
    </source>
</evidence>
<gene>
    <name evidence="3" type="ORF">B0T16DRAFT_427709</name>
</gene>
<dbReference type="Pfam" id="PF06985">
    <property type="entry name" value="HET"/>
    <property type="match status" value="1"/>
</dbReference>
<feature type="domain" description="DUF8212" evidence="2">
    <location>
        <begin position="224"/>
        <end position="247"/>
    </location>
</feature>
<dbReference type="InterPro" id="IPR010730">
    <property type="entry name" value="HET"/>
</dbReference>
<reference evidence="3" key="1">
    <citation type="submission" date="2023-06" db="EMBL/GenBank/DDBJ databases">
        <title>Genome-scale phylogeny and comparative genomics of the fungal order Sordariales.</title>
        <authorList>
            <consortium name="Lawrence Berkeley National Laboratory"/>
            <person name="Hensen N."/>
            <person name="Bonometti L."/>
            <person name="Westerberg I."/>
            <person name="Brannstrom I.O."/>
            <person name="Guillou S."/>
            <person name="Cros-Aarteil S."/>
            <person name="Calhoun S."/>
            <person name="Haridas S."/>
            <person name="Kuo A."/>
            <person name="Mondo S."/>
            <person name="Pangilinan J."/>
            <person name="Riley R."/>
            <person name="Labutti K."/>
            <person name="Andreopoulos B."/>
            <person name="Lipzen A."/>
            <person name="Chen C."/>
            <person name="Yanf M."/>
            <person name="Daum C."/>
            <person name="Ng V."/>
            <person name="Clum A."/>
            <person name="Steindorff A."/>
            <person name="Ohm R."/>
            <person name="Martin F."/>
            <person name="Silar P."/>
            <person name="Natvig D."/>
            <person name="Lalanne C."/>
            <person name="Gautier V."/>
            <person name="Ament-Velasquez S.L."/>
            <person name="Kruys A."/>
            <person name="Hutchinson M.I."/>
            <person name="Powell A.J."/>
            <person name="Barry K."/>
            <person name="Miller A.N."/>
            <person name="Grigoriev I.V."/>
            <person name="Debuchy R."/>
            <person name="Gladieux P."/>
            <person name="Thoren M.H."/>
            <person name="Johannesson H."/>
        </authorList>
    </citation>
    <scope>NUCLEOTIDE SEQUENCE</scope>
    <source>
        <strain evidence="3">SMH2532-1</strain>
    </source>
</reference>
<comment type="caution">
    <text evidence="3">The sequence shown here is derived from an EMBL/GenBank/DDBJ whole genome shotgun (WGS) entry which is preliminary data.</text>
</comment>
<keyword evidence="4" id="KW-1185">Reference proteome</keyword>
<dbReference type="Proteomes" id="UP001174936">
    <property type="component" value="Unassembled WGS sequence"/>
</dbReference>
<proteinExistence type="predicted"/>
<evidence type="ECO:0000259" key="2">
    <source>
        <dbReference type="Pfam" id="PF26640"/>
    </source>
</evidence>
<dbReference type="AlphaFoldDB" id="A0AA40CS70"/>
<organism evidence="3 4">
    <name type="scientific">Cercophora newfieldiana</name>
    <dbReference type="NCBI Taxonomy" id="92897"/>
    <lineage>
        <taxon>Eukaryota</taxon>
        <taxon>Fungi</taxon>
        <taxon>Dikarya</taxon>
        <taxon>Ascomycota</taxon>
        <taxon>Pezizomycotina</taxon>
        <taxon>Sordariomycetes</taxon>
        <taxon>Sordariomycetidae</taxon>
        <taxon>Sordariales</taxon>
        <taxon>Lasiosphaeriaceae</taxon>
        <taxon>Cercophora</taxon>
    </lineage>
</organism>
<name>A0AA40CS70_9PEZI</name>